<dbReference type="Proteomes" id="UP000238392">
    <property type="component" value="Unassembled WGS sequence"/>
</dbReference>
<dbReference type="PANTHER" id="PTHR22911">
    <property type="entry name" value="ACYL-MALONYL CONDENSING ENZYME-RELATED"/>
    <property type="match status" value="1"/>
</dbReference>
<evidence type="ECO:0000256" key="6">
    <source>
        <dbReference type="SAM" id="Phobius"/>
    </source>
</evidence>
<keyword evidence="3 6" id="KW-0812">Transmembrane</keyword>
<protein>
    <submittedName>
        <fullName evidence="8">Threonine/homoserine efflux transporter RhtA</fullName>
    </submittedName>
</protein>
<feature type="transmembrane region" description="Helical" evidence="6">
    <location>
        <begin position="130"/>
        <end position="148"/>
    </location>
</feature>
<gene>
    <name evidence="8" type="ORF">CLV74_10152</name>
</gene>
<feature type="transmembrane region" description="Helical" evidence="6">
    <location>
        <begin position="212"/>
        <end position="232"/>
    </location>
</feature>
<comment type="similarity">
    <text evidence="2">Belongs to the drug/metabolite transporter (DMT) superfamily. 10 TMS drug/metabolite exporter (DME) (TC 2.A.7.3) family.</text>
</comment>
<dbReference type="InterPro" id="IPR000620">
    <property type="entry name" value="EamA_dom"/>
</dbReference>
<dbReference type="PANTHER" id="PTHR22911:SF6">
    <property type="entry name" value="SOLUTE CARRIER FAMILY 35 MEMBER G1"/>
    <property type="match status" value="1"/>
</dbReference>
<evidence type="ECO:0000259" key="7">
    <source>
        <dbReference type="Pfam" id="PF00892"/>
    </source>
</evidence>
<sequence>MCMTDTSDTQPLRAIFWMLITGFQFVTMTALVKFLGGAIPAGETAFLRFALGMLFLAPVLPALFRNLPSGPQVRLIALRGVAHSVGVGLWFYAMARIPLADVTALNYLNPIYVTLGAVMFLGEKLALRRILAVVVALIGAFVILRPGFRELSSGHIAMLGTSLGLGASYLIAKRLSSEMPASHVVAWMSIAVTIGLSPLAIAHWVTPTFHQMLILVGVAGLATGAHYTMTLAFRCAPATLTQPVTFLQLLWAVLIGMVFFHEPPDPYVLLGGGIIIAAVSYITLREARLKRSITPSVPATKV</sequence>
<keyword evidence="5 6" id="KW-0472">Membrane</keyword>
<evidence type="ECO:0000256" key="2">
    <source>
        <dbReference type="ARBA" id="ARBA00009853"/>
    </source>
</evidence>
<evidence type="ECO:0000256" key="5">
    <source>
        <dbReference type="ARBA" id="ARBA00023136"/>
    </source>
</evidence>
<accession>A0A2T0X4P8</accession>
<reference evidence="8 9" key="1">
    <citation type="submission" date="2018-03" db="EMBL/GenBank/DDBJ databases">
        <title>Genomic Encyclopedia of Archaeal and Bacterial Type Strains, Phase II (KMG-II): from individual species to whole genera.</title>
        <authorList>
            <person name="Goeker M."/>
        </authorList>
    </citation>
    <scope>NUCLEOTIDE SEQUENCE [LARGE SCALE GENOMIC DNA]</scope>
    <source>
        <strain evidence="8 9">DSM 100212</strain>
    </source>
</reference>
<organism evidence="8 9">
    <name type="scientific">Donghicola tyrosinivorans</name>
    <dbReference type="NCBI Taxonomy" id="1652492"/>
    <lineage>
        <taxon>Bacteria</taxon>
        <taxon>Pseudomonadati</taxon>
        <taxon>Pseudomonadota</taxon>
        <taxon>Alphaproteobacteria</taxon>
        <taxon>Rhodobacterales</taxon>
        <taxon>Roseobacteraceae</taxon>
        <taxon>Donghicola</taxon>
    </lineage>
</organism>
<feature type="transmembrane region" description="Helical" evidence="6">
    <location>
        <begin position="107"/>
        <end position="123"/>
    </location>
</feature>
<dbReference type="SUPFAM" id="SSF103481">
    <property type="entry name" value="Multidrug resistance efflux transporter EmrE"/>
    <property type="match status" value="2"/>
</dbReference>
<name>A0A2T0X4P8_9RHOB</name>
<proteinExistence type="inferred from homology"/>
<evidence type="ECO:0000313" key="8">
    <source>
        <dbReference type="EMBL" id="PRY93922.1"/>
    </source>
</evidence>
<feature type="transmembrane region" description="Helical" evidence="6">
    <location>
        <begin position="12"/>
        <end position="39"/>
    </location>
</feature>
<feature type="transmembrane region" description="Helical" evidence="6">
    <location>
        <begin position="184"/>
        <end position="206"/>
    </location>
</feature>
<evidence type="ECO:0000256" key="1">
    <source>
        <dbReference type="ARBA" id="ARBA00004141"/>
    </source>
</evidence>
<feature type="transmembrane region" description="Helical" evidence="6">
    <location>
        <begin position="267"/>
        <end position="284"/>
    </location>
</feature>
<feature type="domain" description="EamA" evidence="7">
    <location>
        <begin position="153"/>
        <end position="283"/>
    </location>
</feature>
<feature type="transmembrane region" description="Helical" evidence="6">
    <location>
        <begin position="76"/>
        <end position="95"/>
    </location>
</feature>
<keyword evidence="4 6" id="KW-1133">Transmembrane helix</keyword>
<dbReference type="InterPro" id="IPR037185">
    <property type="entry name" value="EmrE-like"/>
</dbReference>
<feature type="transmembrane region" description="Helical" evidence="6">
    <location>
        <begin position="244"/>
        <end position="261"/>
    </location>
</feature>
<dbReference type="Gene3D" id="1.10.3730.20">
    <property type="match status" value="1"/>
</dbReference>
<feature type="transmembrane region" description="Helical" evidence="6">
    <location>
        <begin position="154"/>
        <end position="172"/>
    </location>
</feature>
<feature type="domain" description="EamA" evidence="7">
    <location>
        <begin position="13"/>
        <end position="144"/>
    </location>
</feature>
<evidence type="ECO:0000256" key="3">
    <source>
        <dbReference type="ARBA" id="ARBA00022692"/>
    </source>
</evidence>
<comment type="subcellular location">
    <subcellularLocation>
        <location evidence="1">Membrane</location>
        <topology evidence="1">Multi-pass membrane protein</topology>
    </subcellularLocation>
</comment>
<keyword evidence="9" id="KW-1185">Reference proteome</keyword>
<evidence type="ECO:0000313" key="9">
    <source>
        <dbReference type="Proteomes" id="UP000238392"/>
    </source>
</evidence>
<evidence type="ECO:0000256" key="4">
    <source>
        <dbReference type="ARBA" id="ARBA00022989"/>
    </source>
</evidence>
<feature type="transmembrane region" description="Helical" evidence="6">
    <location>
        <begin position="45"/>
        <end position="64"/>
    </location>
</feature>
<dbReference type="GO" id="GO:0016020">
    <property type="term" value="C:membrane"/>
    <property type="evidence" value="ECO:0007669"/>
    <property type="project" value="UniProtKB-SubCell"/>
</dbReference>
<comment type="caution">
    <text evidence="8">The sequence shown here is derived from an EMBL/GenBank/DDBJ whole genome shotgun (WGS) entry which is preliminary data.</text>
</comment>
<dbReference type="AlphaFoldDB" id="A0A2T0X4P8"/>
<dbReference type="Pfam" id="PF00892">
    <property type="entry name" value="EamA"/>
    <property type="match status" value="2"/>
</dbReference>
<dbReference type="EMBL" id="PVTQ01000001">
    <property type="protein sequence ID" value="PRY93922.1"/>
    <property type="molecule type" value="Genomic_DNA"/>
</dbReference>